<protein>
    <submittedName>
        <fullName evidence="1">Uncharacterized protein</fullName>
    </submittedName>
</protein>
<evidence type="ECO:0000313" key="1">
    <source>
        <dbReference type="EMBL" id="JAH55042.1"/>
    </source>
</evidence>
<proteinExistence type="predicted"/>
<organism evidence="1">
    <name type="scientific">Anguilla anguilla</name>
    <name type="common">European freshwater eel</name>
    <name type="synonym">Muraena anguilla</name>
    <dbReference type="NCBI Taxonomy" id="7936"/>
    <lineage>
        <taxon>Eukaryota</taxon>
        <taxon>Metazoa</taxon>
        <taxon>Chordata</taxon>
        <taxon>Craniata</taxon>
        <taxon>Vertebrata</taxon>
        <taxon>Euteleostomi</taxon>
        <taxon>Actinopterygii</taxon>
        <taxon>Neopterygii</taxon>
        <taxon>Teleostei</taxon>
        <taxon>Anguilliformes</taxon>
        <taxon>Anguillidae</taxon>
        <taxon>Anguilla</taxon>
    </lineage>
</organism>
<accession>A0A0E9TNJ6</accession>
<sequence length="23" mass="2695">MRQTVKSKLRCLPNQDFSVPLHP</sequence>
<name>A0A0E9TNJ6_ANGAN</name>
<reference evidence="1" key="2">
    <citation type="journal article" date="2015" name="Fish Shellfish Immunol.">
        <title>Early steps in the European eel (Anguilla anguilla)-Vibrio vulnificus interaction in the gills: Role of the RtxA13 toxin.</title>
        <authorList>
            <person name="Callol A."/>
            <person name="Pajuelo D."/>
            <person name="Ebbesson L."/>
            <person name="Teles M."/>
            <person name="MacKenzie S."/>
            <person name="Amaro C."/>
        </authorList>
    </citation>
    <scope>NUCLEOTIDE SEQUENCE</scope>
</reference>
<dbReference type="AlphaFoldDB" id="A0A0E9TNJ6"/>
<reference evidence="1" key="1">
    <citation type="submission" date="2014-11" db="EMBL/GenBank/DDBJ databases">
        <authorList>
            <person name="Amaro Gonzalez C."/>
        </authorList>
    </citation>
    <scope>NUCLEOTIDE SEQUENCE</scope>
</reference>
<dbReference type="EMBL" id="GBXM01053535">
    <property type="protein sequence ID" value="JAH55042.1"/>
    <property type="molecule type" value="Transcribed_RNA"/>
</dbReference>